<name>A0ABR3GFX0_9PEZI</name>
<organism evidence="2 3">
    <name type="scientific">Discina gigas</name>
    <dbReference type="NCBI Taxonomy" id="1032678"/>
    <lineage>
        <taxon>Eukaryota</taxon>
        <taxon>Fungi</taxon>
        <taxon>Dikarya</taxon>
        <taxon>Ascomycota</taxon>
        <taxon>Pezizomycotina</taxon>
        <taxon>Pezizomycetes</taxon>
        <taxon>Pezizales</taxon>
        <taxon>Discinaceae</taxon>
        <taxon>Discina</taxon>
    </lineage>
</organism>
<keyword evidence="3" id="KW-1185">Reference proteome</keyword>
<feature type="compositionally biased region" description="Polar residues" evidence="1">
    <location>
        <begin position="220"/>
        <end position="230"/>
    </location>
</feature>
<reference evidence="2 3" key="1">
    <citation type="submission" date="2024-02" db="EMBL/GenBank/DDBJ databases">
        <title>Discinaceae phylogenomics.</title>
        <authorList>
            <person name="Dirks A.C."/>
            <person name="James T.Y."/>
        </authorList>
    </citation>
    <scope>NUCLEOTIDE SEQUENCE [LARGE SCALE GENOMIC DNA]</scope>
    <source>
        <strain evidence="2 3">ACD0624</strain>
    </source>
</reference>
<protein>
    <submittedName>
        <fullName evidence="2">Uncharacterized protein</fullName>
    </submittedName>
</protein>
<evidence type="ECO:0000313" key="2">
    <source>
        <dbReference type="EMBL" id="KAL0634800.1"/>
    </source>
</evidence>
<evidence type="ECO:0000313" key="3">
    <source>
        <dbReference type="Proteomes" id="UP001447188"/>
    </source>
</evidence>
<feature type="region of interest" description="Disordered" evidence="1">
    <location>
        <begin position="210"/>
        <end position="230"/>
    </location>
</feature>
<gene>
    <name evidence="2" type="ORF">Q9L58_006233</name>
</gene>
<comment type="caution">
    <text evidence="2">The sequence shown here is derived from an EMBL/GenBank/DDBJ whole genome shotgun (WGS) entry which is preliminary data.</text>
</comment>
<accession>A0ABR3GFX0</accession>
<dbReference type="EMBL" id="JBBBZM010000084">
    <property type="protein sequence ID" value="KAL0634800.1"/>
    <property type="molecule type" value="Genomic_DNA"/>
</dbReference>
<sequence>MRRSIPDRGRDLQKYRYDIGSVDEICIKWERGLTSDYPEASSLHLIITDIFLPRAHLLTKHMSSPPMSPLCVPDPYLTEERLRVLFSEFKACLSHDVSHQSIFANLVNNVRQLYVSQILILQQDLLSRDTPLETEPIPAQQDIQLATQRAQLSAQREQEVAELTERHNRQLREMRRDCEVERSRWGRNTPSEWIVGIDVIYGAQESEKPPNRIMSLTGRGDSTNYGLSGK</sequence>
<proteinExistence type="predicted"/>
<dbReference type="Proteomes" id="UP001447188">
    <property type="component" value="Unassembled WGS sequence"/>
</dbReference>
<evidence type="ECO:0000256" key="1">
    <source>
        <dbReference type="SAM" id="MobiDB-lite"/>
    </source>
</evidence>